<feature type="compositionally biased region" description="Gly residues" evidence="1">
    <location>
        <begin position="196"/>
        <end position="211"/>
    </location>
</feature>
<comment type="caution">
    <text evidence="2">The sequence shown here is derived from an EMBL/GenBank/DDBJ whole genome shotgun (WGS) entry which is preliminary data.</text>
</comment>
<dbReference type="EMBL" id="SRPW01000312">
    <property type="protein sequence ID" value="KAG6015784.1"/>
    <property type="molecule type" value="Genomic_DNA"/>
</dbReference>
<evidence type="ECO:0000313" key="3">
    <source>
        <dbReference type="Proteomes" id="UP000748025"/>
    </source>
</evidence>
<evidence type="ECO:0000256" key="1">
    <source>
        <dbReference type="SAM" id="MobiDB-lite"/>
    </source>
</evidence>
<feature type="compositionally biased region" description="Gly residues" evidence="1">
    <location>
        <begin position="243"/>
        <end position="257"/>
    </location>
</feature>
<evidence type="ECO:0000313" key="2">
    <source>
        <dbReference type="EMBL" id="KAG6015784.1"/>
    </source>
</evidence>
<sequence>MSSKSWTDRADKDLFFTILSVKNIGIISGGEWSTIGNHMRSMGYGFTNEGCRQHFQGLRRAQSKAEATGTVPYMDNVYHSDPTQNPITRRPGPGRGRPKKHSLSSEPAVGQVIADNPVMLSSPGTVHSASPAYEQHGQHGQHAVGEVAVGQGHGAPSQPHANLSHSTAPSSAITADATAGSFRAEDASQEKRDGDGIGTGIGHGSGNGNGNGNDNISSSGNGNGNGNGNISSTGTGNANGNISGSGSGSGTGAAGEGEGGDADAEGVDEPPVKRQRLGGSPDLGQPAPLDEDAVLALAAHNGVSGPDFHGSFPYGET</sequence>
<dbReference type="Proteomes" id="UP000748025">
    <property type="component" value="Unassembled WGS sequence"/>
</dbReference>
<protein>
    <recommendedName>
        <fullName evidence="4">Myb-like domain-containing protein</fullName>
    </recommendedName>
</protein>
<name>A0A9P7NHA5_9HYPO</name>
<feature type="compositionally biased region" description="Acidic residues" evidence="1">
    <location>
        <begin position="258"/>
        <end position="268"/>
    </location>
</feature>
<feature type="compositionally biased region" description="Basic and acidic residues" evidence="1">
    <location>
        <begin position="183"/>
        <end position="195"/>
    </location>
</feature>
<dbReference type="AlphaFoldDB" id="A0A9P7NHA5"/>
<organism evidence="2 3">
    <name type="scientific">Claviceps pusilla</name>
    <dbReference type="NCBI Taxonomy" id="123648"/>
    <lineage>
        <taxon>Eukaryota</taxon>
        <taxon>Fungi</taxon>
        <taxon>Dikarya</taxon>
        <taxon>Ascomycota</taxon>
        <taxon>Pezizomycotina</taxon>
        <taxon>Sordariomycetes</taxon>
        <taxon>Hypocreomycetidae</taxon>
        <taxon>Hypocreales</taxon>
        <taxon>Clavicipitaceae</taxon>
        <taxon>Claviceps</taxon>
    </lineage>
</organism>
<gene>
    <name evidence="2" type="ORF">E4U43_004805</name>
</gene>
<proteinExistence type="predicted"/>
<feature type="region of interest" description="Disordered" evidence="1">
    <location>
        <begin position="73"/>
        <end position="292"/>
    </location>
</feature>
<reference evidence="2" key="1">
    <citation type="journal article" date="2020" name="bioRxiv">
        <title>Whole genome comparisons of ergot fungi reveals the divergence and evolution of species within the genus Claviceps are the result of varying mechanisms driving genome evolution and host range expansion.</title>
        <authorList>
            <person name="Wyka S.A."/>
            <person name="Mondo S.J."/>
            <person name="Liu M."/>
            <person name="Dettman J."/>
            <person name="Nalam V."/>
            <person name="Broders K.D."/>
        </authorList>
    </citation>
    <scope>NUCLEOTIDE SEQUENCE</scope>
    <source>
        <strain evidence="2">CCC 602</strain>
    </source>
</reference>
<dbReference type="OrthoDB" id="4525115at2759"/>
<keyword evidence="3" id="KW-1185">Reference proteome</keyword>
<evidence type="ECO:0008006" key="4">
    <source>
        <dbReference type="Google" id="ProtNLM"/>
    </source>
</evidence>
<feature type="compositionally biased region" description="Polar residues" evidence="1">
    <location>
        <begin position="159"/>
        <end position="173"/>
    </location>
</feature>
<accession>A0A9P7NHA5</accession>
<feature type="compositionally biased region" description="Low complexity" evidence="1">
    <location>
        <begin position="228"/>
        <end position="242"/>
    </location>
</feature>